<gene>
    <name evidence="2" type="ORF">SAMN05421829_1197</name>
</gene>
<feature type="transmembrane region" description="Helical" evidence="1">
    <location>
        <begin position="115"/>
        <end position="136"/>
    </location>
</feature>
<accession>A0A1N7BQP9</accession>
<evidence type="ECO:0000313" key="3">
    <source>
        <dbReference type="Proteomes" id="UP000186819"/>
    </source>
</evidence>
<organism evidence="2 3">
    <name type="scientific">Aromatoleum tolulyticum</name>
    <dbReference type="NCBI Taxonomy" id="34027"/>
    <lineage>
        <taxon>Bacteria</taxon>
        <taxon>Pseudomonadati</taxon>
        <taxon>Pseudomonadota</taxon>
        <taxon>Betaproteobacteria</taxon>
        <taxon>Rhodocyclales</taxon>
        <taxon>Rhodocyclaceae</taxon>
        <taxon>Aromatoleum</taxon>
    </lineage>
</organism>
<evidence type="ECO:0000256" key="1">
    <source>
        <dbReference type="SAM" id="Phobius"/>
    </source>
</evidence>
<dbReference type="Proteomes" id="UP000186819">
    <property type="component" value="Unassembled WGS sequence"/>
</dbReference>
<keyword evidence="1" id="KW-0472">Membrane</keyword>
<keyword evidence="3" id="KW-1185">Reference proteome</keyword>
<feature type="transmembrane region" description="Helical" evidence="1">
    <location>
        <begin position="50"/>
        <end position="77"/>
    </location>
</feature>
<sequence>MTTSKSVRAIALVAAVSVVPIGIVLLLRVWKGVPIHMLTSDVTSAAGVPAYTGFLSQLGIFMWAGAAAVCFFAARLLSVLPDSREARRFCLASGLLTVVLAFDDLFLVHEEFFPSFGVPEEAVLAVYAGLVSFYLVRFRRLIAGTDYILLAMAFVFFAASVGLDLVNPAGINPYLVEDSAKFAGIVSWLAYFFCADTATLSRAQDMTPAASARGAQTAK</sequence>
<name>A0A1N7BQP9_9RHOO</name>
<feature type="transmembrane region" description="Helical" evidence="1">
    <location>
        <begin position="7"/>
        <end position="30"/>
    </location>
</feature>
<keyword evidence="1" id="KW-1133">Transmembrane helix</keyword>
<proteinExistence type="predicted"/>
<dbReference type="EMBL" id="FTMD01000019">
    <property type="protein sequence ID" value="SIR53563.1"/>
    <property type="molecule type" value="Genomic_DNA"/>
</dbReference>
<keyword evidence="1" id="KW-0812">Transmembrane</keyword>
<protein>
    <recommendedName>
        <fullName evidence="4">Oxidase</fullName>
    </recommendedName>
</protein>
<evidence type="ECO:0008006" key="4">
    <source>
        <dbReference type="Google" id="ProtNLM"/>
    </source>
</evidence>
<feature type="transmembrane region" description="Helical" evidence="1">
    <location>
        <begin position="148"/>
        <end position="170"/>
    </location>
</feature>
<dbReference type="RefSeq" id="WP_212566933.1">
    <property type="nucleotide sequence ID" value="NZ_FTMD01000019.1"/>
</dbReference>
<dbReference type="AlphaFoldDB" id="A0A1N7BQP9"/>
<feature type="transmembrane region" description="Helical" evidence="1">
    <location>
        <begin position="89"/>
        <end position="109"/>
    </location>
</feature>
<reference evidence="3" key="1">
    <citation type="submission" date="2017-01" db="EMBL/GenBank/DDBJ databases">
        <authorList>
            <person name="Varghese N."/>
            <person name="Submissions S."/>
        </authorList>
    </citation>
    <scope>NUCLEOTIDE SEQUENCE [LARGE SCALE GENOMIC DNA]</scope>
    <source>
        <strain evidence="3">ATCC 51758</strain>
    </source>
</reference>
<evidence type="ECO:0000313" key="2">
    <source>
        <dbReference type="EMBL" id="SIR53563.1"/>
    </source>
</evidence>